<keyword evidence="5" id="KW-0863">Zinc-finger</keyword>
<feature type="site" description="Interaction with DNA" evidence="11">
    <location>
        <position position="226"/>
    </location>
</feature>
<feature type="site" description="Interaction with DNA" evidence="11">
    <location>
        <position position="210"/>
    </location>
</feature>
<feature type="region of interest" description="Interaction with DNA" evidence="11">
    <location>
        <begin position="234"/>
        <end position="239"/>
    </location>
</feature>
<evidence type="ECO:0000259" key="13">
    <source>
        <dbReference type="PROSITE" id="PS50880"/>
    </source>
</evidence>
<dbReference type="InterPro" id="IPR013825">
    <property type="entry name" value="Topo_IA_cen_sub2"/>
</dbReference>
<evidence type="ECO:0000259" key="14">
    <source>
        <dbReference type="PROSITE" id="PS52039"/>
    </source>
</evidence>
<evidence type="ECO:0000256" key="12">
    <source>
        <dbReference type="SAM" id="MobiDB-lite"/>
    </source>
</evidence>
<keyword evidence="6" id="KW-0862">Zinc</keyword>
<dbReference type="PANTHER" id="PTHR42785:SF1">
    <property type="entry name" value="DNA TOPOISOMERASE"/>
    <property type="match status" value="1"/>
</dbReference>
<dbReference type="HAMAP" id="MF_00952">
    <property type="entry name" value="Topoisom_1_prok"/>
    <property type="match status" value="1"/>
</dbReference>
<evidence type="ECO:0000256" key="7">
    <source>
        <dbReference type="ARBA" id="ARBA00022842"/>
    </source>
</evidence>
<dbReference type="InterPro" id="IPR013826">
    <property type="entry name" value="Topo_IA_cen_sub3"/>
</dbReference>
<evidence type="ECO:0000256" key="10">
    <source>
        <dbReference type="ARBA" id="ARBA00023235"/>
    </source>
</evidence>
<dbReference type="EC" id="5.6.2.1" evidence="11"/>
<dbReference type="SUPFAM" id="SSF56712">
    <property type="entry name" value="Prokaryotic type I DNA topoisomerase"/>
    <property type="match status" value="1"/>
</dbReference>
<keyword evidence="7" id="KW-0460">Magnesium</keyword>
<evidence type="ECO:0000256" key="5">
    <source>
        <dbReference type="ARBA" id="ARBA00022771"/>
    </source>
</evidence>
<dbReference type="Gene3D" id="2.20.25.10">
    <property type="match status" value="1"/>
</dbReference>
<feature type="domain" description="Topo IA-type catalytic" evidence="14">
    <location>
        <begin position="200"/>
        <end position="618"/>
    </location>
</feature>
<dbReference type="PROSITE" id="PS50880">
    <property type="entry name" value="TOPRIM"/>
    <property type="match status" value="1"/>
</dbReference>
<dbReference type="SUPFAM" id="SSF57783">
    <property type="entry name" value="Zinc beta-ribbon"/>
    <property type="match status" value="3"/>
</dbReference>
<dbReference type="InterPro" id="IPR023406">
    <property type="entry name" value="Topo_IA_AS"/>
</dbReference>
<keyword evidence="9 11" id="KW-0238">DNA-binding</keyword>
<feature type="domain" description="Toprim" evidence="13">
    <location>
        <begin position="34"/>
        <end position="184"/>
    </location>
</feature>
<dbReference type="Proteomes" id="UP001481413">
    <property type="component" value="Unassembled WGS sequence"/>
</dbReference>
<dbReference type="InterPro" id="IPR006171">
    <property type="entry name" value="TOPRIM_dom"/>
</dbReference>
<reference evidence="15 16" key="1">
    <citation type="submission" date="2024-04" db="EMBL/GenBank/DDBJ databases">
        <title>Draft genome sequence of Thalassolituus maritimus NBRC 116585.</title>
        <authorList>
            <person name="Miyakawa T."/>
            <person name="Kusuya Y."/>
            <person name="Miura T."/>
        </authorList>
    </citation>
    <scope>NUCLEOTIDE SEQUENCE [LARGE SCALE GENOMIC DNA]</scope>
    <source>
        <strain evidence="15 16">5NW40-0001</strain>
    </source>
</reference>
<dbReference type="InterPro" id="IPR013263">
    <property type="entry name" value="TopoI_Znr_bac"/>
</dbReference>
<proteinExistence type="inferred from homology"/>
<dbReference type="SMART" id="SM00436">
    <property type="entry name" value="TOP1Bc"/>
    <property type="match status" value="1"/>
</dbReference>
<dbReference type="InterPro" id="IPR000380">
    <property type="entry name" value="Topo_IA"/>
</dbReference>
<comment type="function">
    <text evidence="11">Releases the supercoiling and torsional tension of DNA, which is introduced during the DNA replication and transcription, by transiently cleaving and rejoining one strand of the DNA duplex. Introduces a single-strand break via transesterification at a target site in duplex DNA. The scissile phosphodiester is attacked by the catalytic tyrosine of the enzyme, resulting in the formation of a DNA-(5'-phosphotyrosyl)-enzyme intermediate and the expulsion of a 3'-OH DNA strand. The free DNA strand then undergoes passage around the unbroken strand, thus removing DNA supercoils. Finally, in the religation step, the DNA 3'-OH attacks the covalent intermediate to expel the active-site tyrosine and restore the DNA phosphodiester backbone.</text>
</comment>
<dbReference type="PRINTS" id="PR00417">
    <property type="entry name" value="PRTPISMRASEI"/>
</dbReference>
<accession>A0ABP9ZV22</accession>
<evidence type="ECO:0000256" key="3">
    <source>
        <dbReference type="ARBA" id="ARBA00022723"/>
    </source>
</evidence>
<comment type="caution">
    <text evidence="15">The sequence shown here is derived from an EMBL/GenBank/DDBJ whole genome shotgun (WGS) entry which is preliminary data.</text>
</comment>
<dbReference type="Pfam" id="PF01396">
    <property type="entry name" value="Zn_ribbon_Top1"/>
    <property type="match status" value="2"/>
</dbReference>
<evidence type="ECO:0000256" key="11">
    <source>
        <dbReference type="HAMAP-Rule" id="MF_00952"/>
    </source>
</evidence>
<dbReference type="InterPro" id="IPR013824">
    <property type="entry name" value="Topo_IA_cen_sub1"/>
</dbReference>
<feature type="site" description="Interaction with DNA" evidence="11">
    <location>
        <position position="550"/>
    </location>
</feature>
<organism evidence="15 16">
    <name type="scientific">Thalassolituus maritimus</name>
    <dbReference type="NCBI Taxonomy" id="484498"/>
    <lineage>
        <taxon>Bacteria</taxon>
        <taxon>Pseudomonadati</taxon>
        <taxon>Pseudomonadota</taxon>
        <taxon>Gammaproteobacteria</taxon>
        <taxon>Oceanospirillales</taxon>
        <taxon>Oceanospirillaceae</taxon>
        <taxon>Thalassolituus</taxon>
    </lineage>
</organism>
<dbReference type="PROSITE" id="PS52039">
    <property type="entry name" value="TOPO_IA_2"/>
    <property type="match status" value="1"/>
</dbReference>
<comment type="subunit">
    <text evidence="11">Monomer.</text>
</comment>
<dbReference type="EMBL" id="BAABWH010000001">
    <property type="protein sequence ID" value="GAA6143989.1"/>
    <property type="molecule type" value="Genomic_DNA"/>
</dbReference>
<keyword evidence="10 11" id="KW-0413">Isomerase</keyword>
<comment type="similarity">
    <text evidence="2 11">Belongs to the type IA topoisomerase family.</text>
</comment>
<feature type="site" description="Interaction with DNA" evidence="11">
    <location>
        <position position="64"/>
    </location>
</feature>
<dbReference type="CDD" id="cd00186">
    <property type="entry name" value="TOP1Ac"/>
    <property type="match status" value="1"/>
</dbReference>
<evidence type="ECO:0000256" key="1">
    <source>
        <dbReference type="ARBA" id="ARBA00000213"/>
    </source>
</evidence>
<dbReference type="InterPro" id="IPR034149">
    <property type="entry name" value="TOPRIM_TopoI"/>
</dbReference>
<keyword evidence="4" id="KW-0677">Repeat</keyword>
<comment type="catalytic activity">
    <reaction evidence="1 11">
        <text>ATP-independent breakage of single-stranded DNA, followed by passage and rejoining.</text>
        <dbReference type="EC" id="5.6.2.1"/>
    </reaction>
</comment>
<dbReference type="Pfam" id="PF21372">
    <property type="entry name" value="Zn_ribbon_bTOP1"/>
    <property type="match status" value="1"/>
</dbReference>
<feature type="site" description="Interaction with DNA" evidence="11">
    <location>
        <position position="211"/>
    </location>
</feature>
<dbReference type="NCBIfam" id="TIGR01051">
    <property type="entry name" value="topA_bact"/>
    <property type="match status" value="1"/>
</dbReference>
<dbReference type="InterPro" id="IPR005733">
    <property type="entry name" value="TopoI_bac-type"/>
</dbReference>
<protein>
    <recommendedName>
        <fullName evidence="11">DNA topoisomerase 1</fullName>
        <ecNumber evidence="11">5.6.2.1</ecNumber>
    </recommendedName>
    <alternativeName>
        <fullName evidence="11">DNA topoisomerase I</fullName>
    </alternativeName>
</protein>
<dbReference type="Gene3D" id="1.10.460.10">
    <property type="entry name" value="Topoisomerase I, domain 2"/>
    <property type="match status" value="1"/>
</dbReference>
<feature type="site" description="Interaction with DNA" evidence="11">
    <location>
        <position position="363"/>
    </location>
</feature>
<evidence type="ECO:0000313" key="16">
    <source>
        <dbReference type="Proteomes" id="UP001481413"/>
    </source>
</evidence>
<dbReference type="Pfam" id="PF01751">
    <property type="entry name" value="Toprim"/>
    <property type="match status" value="1"/>
</dbReference>
<comment type="caution">
    <text evidence="11">Lacks conserved residue(s) required for the propagation of feature annotation.</text>
</comment>
<dbReference type="Gene3D" id="1.10.290.10">
    <property type="entry name" value="Topoisomerase I, domain 4"/>
    <property type="match status" value="1"/>
</dbReference>
<dbReference type="InterPro" id="IPR028612">
    <property type="entry name" value="Topoisom_1_IA"/>
</dbReference>
<dbReference type="InterPro" id="IPR013498">
    <property type="entry name" value="Topo_IA_Znf"/>
</dbReference>
<keyword evidence="8 11" id="KW-0799">Topoisomerase</keyword>
<dbReference type="InterPro" id="IPR013497">
    <property type="entry name" value="Topo_IA_cen"/>
</dbReference>
<evidence type="ECO:0000256" key="9">
    <source>
        <dbReference type="ARBA" id="ARBA00023125"/>
    </source>
</evidence>
<dbReference type="InterPro" id="IPR003602">
    <property type="entry name" value="Topo_IA_DNA-bd_dom"/>
</dbReference>
<dbReference type="Gene3D" id="3.40.50.140">
    <property type="match status" value="1"/>
</dbReference>
<evidence type="ECO:0000256" key="2">
    <source>
        <dbReference type="ARBA" id="ARBA00009446"/>
    </source>
</evidence>
<name>A0ABP9ZV22_9GAMM</name>
<dbReference type="Gene3D" id="3.30.65.10">
    <property type="entry name" value="Bacterial Topoisomerase I, domain 1"/>
    <property type="match status" value="3"/>
</dbReference>
<dbReference type="SMART" id="SM00437">
    <property type="entry name" value="TOP1Ac"/>
    <property type="match status" value="1"/>
</dbReference>
<evidence type="ECO:0000256" key="4">
    <source>
        <dbReference type="ARBA" id="ARBA00022737"/>
    </source>
</evidence>
<dbReference type="CDD" id="cd03363">
    <property type="entry name" value="TOPRIM_TopoIA_TopoI"/>
    <property type="match status" value="1"/>
</dbReference>
<sequence length="933" mass="104291">MSLSGVFIKPDSGIQGAMRIDTHPNKVSERTMGKSLVIVESPAKAKTINKYLGKDFIVKSSVGHIRDLPTSGGATKSDPKERARQAALTRKMSPDEKAAYKKKKAHDQLINRMGIDPDHDWAASYEVLPGKEKVVEELQKLAKNADQIYLATDLDREGEAIAWHLREVIGKDAKPYRRVVFNEITKKAIQAAFEKPAELDLDRVNAQQARRFLDRVVGFMVSPLLWAKVARGLSAGRVQSVAVRLIVEREREIRAFIPEEYWEAFANLKSDAGDDIRAQVVKVNGQEFRPTNESDTSSALDIIRKGPFKVTKREDKPTSSRPAAPFITSTLQQAASTRLGFSVKKTMTLAQRLYEAGYITYMRTDSTNLSQDAVASVRDYISSKLGDAYLPDNPRQYSSKEGAQEAHEAIRPSDVRLRSGDLSSMEPDAERLYDLIWRRFVACQTNDAKFTSTTVTVHSGDYEMRTKGRVIRFDGHLKVLPPVGSKGDDDVLLPDVQEGDELALQELEPKQHFTKPAPRFSEAALVKELEKRGIGRPSTYASIISTIQDRGYVSLKGRRFYAEKMGDIVTSRLTENFTDLMDYSFTANMEEKLDEIADGNASWKAVLNEFYSDFTTKLDDASSDDGMRPNDPVNTDIECPTCSRTMQIRTGSTGVFLGCSGYSLPPKERCTQTMNLIPGDEVTSADEDDEAESRRLMDKRRCKICDAAMESYLLDEKRKVHICGNNPDCEGFEVENGQFKIKGYDGPTLECDKCGSEMQLKSGRFGKYFGCTNDECKNTRKLLKNGEAAPPKMDPVPMPELQCEKVEDTYVLRDGASGLFLAASQFPKKRETRAPLVSEIVPHKDEIDPKYHFLMSAPQQDSDGNPAIIRYSRKSKEQYVMTENDGKATGWTATFDGKQWNITEKKKAAPKKAAPKKKAATPKKSTAKKTTTK</sequence>
<dbReference type="InterPro" id="IPR003601">
    <property type="entry name" value="Topo_IA_2"/>
</dbReference>
<dbReference type="Pfam" id="PF08272">
    <property type="entry name" value="Zn_Ribbon_Topo"/>
    <property type="match status" value="2"/>
</dbReference>
<evidence type="ECO:0000256" key="8">
    <source>
        <dbReference type="ARBA" id="ARBA00023029"/>
    </source>
</evidence>
<keyword evidence="16" id="KW-1185">Reference proteome</keyword>
<dbReference type="SMART" id="SM00493">
    <property type="entry name" value="TOPRIM"/>
    <property type="match status" value="1"/>
</dbReference>
<feature type="active site" description="O-(5'-phospho-DNA)-tyrosine intermediate" evidence="11">
    <location>
        <position position="361"/>
    </location>
</feature>
<evidence type="ECO:0000256" key="6">
    <source>
        <dbReference type="ARBA" id="ARBA00022833"/>
    </source>
</evidence>
<dbReference type="Gene3D" id="2.70.20.10">
    <property type="entry name" value="Topoisomerase I, domain 3"/>
    <property type="match status" value="1"/>
</dbReference>
<dbReference type="Pfam" id="PF01131">
    <property type="entry name" value="Topoisom_bac"/>
    <property type="match status" value="1"/>
</dbReference>
<dbReference type="InterPro" id="IPR023405">
    <property type="entry name" value="Topo_IA_core_domain"/>
</dbReference>
<feature type="region of interest" description="Disordered" evidence="12">
    <location>
        <begin position="903"/>
        <end position="933"/>
    </location>
</feature>
<keyword evidence="3" id="KW-0479">Metal-binding</keyword>
<dbReference type="PROSITE" id="PS00396">
    <property type="entry name" value="TOPO_IA_1"/>
    <property type="match status" value="1"/>
</dbReference>
<feature type="compositionally biased region" description="Basic residues" evidence="12">
    <location>
        <begin position="908"/>
        <end position="933"/>
    </location>
</feature>
<dbReference type="PANTHER" id="PTHR42785">
    <property type="entry name" value="DNA TOPOISOMERASE, TYPE IA, CORE"/>
    <property type="match status" value="1"/>
</dbReference>
<dbReference type="InterPro" id="IPR049330">
    <property type="entry name" value="TOP1_Znf"/>
</dbReference>
<evidence type="ECO:0000313" key="15">
    <source>
        <dbReference type="EMBL" id="GAA6143989.1"/>
    </source>
</evidence>
<gene>
    <name evidence="11 15" type="primary">topA</name>
    <name evidence="15" type="ORF">NBRC116585_01060</name>
</gene>
<feature type="site" description="Interaction with DNA" evidence="11">
    <location>
        <position position="214"/>
    </location>
</feature>